<keyword evidence="2" id="KW-1185">Reference proteome</keyword>
<feature type="domain" description="C2H2-type" evidence="1">
    <location>
        <begin position="38"/>
        <end position="61"/>
    </location>
</feature>
<evidence type="ECO:0000259" key="1">
    <source>
        <dbReference type="PROSITE" id="PS00028"/>
    </source>
</evidence>
<dbReference type="AlphaFoldDB" id="A0A6P8YCK8"/>
<gene>
    <name evidence="3" type="primary">LOC117639746</name>
</gene>
<dbReference type="InterPro" id="IPR013087">
    <property type="entry name" value="Znf_C2H2_type"/>
</dbReference>
<dbReference type="InParanoid" id="A0A6P8YCK8"/>
<dbReference type="GeneID" id="117639746"/>
<dbReference type="KEGG" id="tpal:117639746"/>
<evidence type="ECO:0000313" key="3">
    <source>
        <dbReference type="RefSeq" id="XP_034231512.1"/>
    </source>
</evidence>
<proteinExistence type="predicted"/>
<dbReference type="PROSITE" id="PS00028">
    <property type="entry name" value="ZINC_FINGER_C2H2_1"/>
    <property type="match status" value="1"/>
</dbReference>
<sequence length="836" mass="95066">MAVCTECKTETLSIQRLELHLQMNHQIFISHGFRSFNCSDGDCGRDFINWKTYRNHLIRDHKVPLSVHDVSNVSGEPPPKKCKLSTSDTSNCSNVFNIPCSSVSLSGECNNEDLFQDTPANSYESPDINSLKEPIRGMSNQFLNALYSNKSIPRSYIQTIVSEVSVFLGNSLKCVSGAVQTELNLAGVSSQTCSNVASYLNVLENPFRGLDSDYLRLQNFKKDPTWVDPEDVLIGDAEDLNASKVIPIGVKMSYIPLAKSLKGFLESPGIFAAILDYMNFLNSQPDGVVCNFIQSELWKSKVKGKPGIHIPIFKFYDDFNVNNSLGPHSDSGQLGGDYCSIPVLPPKFRSLVDNIFVVLLFKSHDRELYSNDSVFRKVIDELEDLQTNGVTVSVNGISHLVYFRLGLVIGDNKGVNSMFDFVSCFTANHSCRLCKIHRDALHFAGKEDSSLLRNKENYAVDVLTNDSSLTGVSRNSVWNSLTDFHVTENLSLDIMHDLFQGVCHYDMGHIIRYFIRKGYFTLDELNFHIATHDFGCLKGENRPTSIREENLKELHFKMTASEMLCFVRNFSVMMGHLVPKNDPVWYFYTLLRQILDIVLCPYVTPHLCDLLESVVDEHNHLYYVLFKDTLKPKHHNLVHMPRIMRMVGPLVHIWCMRYEAKNRSHNVAAQATRSRKNIMKTLCIREQITQVTKNDLSSISDVVFSSFKHCDVLDKDSNFVNFIPCLPFKSCMCASYVKFKGIEYKVDSFINIGSKDDGSLPLFGKICYIIVDSNEDFRFLVHSYDTKLFCDHFHAYVISHKQYDFKCVKPEDLVQTQVFNGNMNQGNMYVTSKYIV</sequence>
<protein>
    <submittedName>
        <fullName evidence="3">Uncharacterized protein LOC117639746</fullName>
    </submittedName>
</protein>
<dbReference type="OrthoDB" id="8192078at2759"/>
<reference evidence="3" key="1">
    <citation type="submission" date="2025-08" db="UniProtKB">
        <authorList>
            <consortium name="RefSeq"/>
        </authorList>
    </citation>
    <scope>IDENTIFICATION</scope>
    <source>
        <tissue evidence="3">Total insect</tissue>
    </source>
</reference>
<name>A0A6P8YCK8_THRPL</name>
<dbReference type="Proteomes" id="UP000515158">
    <property type="component" value="Unplaced"/>
</dbReference>
<dbReference type="RefSeq" id="XP_034231512.1">
    <property type="nucleotide sequence ID" value="XM_034375621.1"/>
</dbReference>
<accession>A0A6P8YCK8</accession>
<organism evidence="3">
    <name type="scientific">Thrips palmi</name>
    <name type="common">Melon thrips</name>
    <dbReference type="NCBI Taxonomy" id="161013"/>
    <lineage>
        <taxon>Eukaryota</taxon>
        <taxon>Metazoa</taxon>
        <taxon>Ecdysozoa</taxon>
        <taxon>Arthropoda</taxon>
        <taxon>Hexapoda</taxon>
        <taxon>Insecta</taxon>
        <taxon>Pterygota</taxon>
        <taxon>Neoptera</taxon>
        <taxon>Paraneoptera</taxon>
        <taxon>Thysanoptera</taxon>
        <taxon>Terebrantia</taxon>
        <taxon>Thripoidea</taxon>
        <taxon>Thripidae</taxon>
        <taxon>Thrips</taxon>
    </lineage>
</organism>
<dbReference type="SMART" id="SM00355">
    <property type="entry name" value="ZnF_C2H2"/>
    <property type="match status" value="2"/>
</dbReference>
<evidence type="ECO:0000313" key="2">
    <source>
        <dbReference type="Proteomes" id="UP000515158"/>
    </source>
</evidence>